<dbReference type="RefSeq" id="WP_349300540.1">
    <property type="nucleotide sequence ID" value="NZ_JBEDNQ010000010.1"/>
</dbReference>
<accession>A0ABV1KJG6</accession>
<comment type="caution">
    <text evidence="4">The sequence shown here is derived from an EMBL/GenBank/DDBJ whole genome shotgun (WGS) entry which is preliminary data.</text>
</comment>
<reference evidence="4 5" key="1">
    <citation type="submission" date="2024-03" db="EMBL/GenBank/DDBJ databases">
        <title>Draft genome sequence of Pseudonocardia nematodicida JCM 31783.</title>
        <authorList>
            <person name="Butdee W."/>
            <person name="Duangmal K."/>
        </authorList>
    </citation>
    <scope>NUCLEOTIDE SEQUENCE [LARGE SCALE GENOMIC DNA]</scope>
    <source>
        <strain evidence="4 5">JCM 31783</strain>
    </source>
</reference>
<sequence length="311" mass="33113">MSYRDKDFDRSPPARHELARGIWGLLASPFLADGSFDEPSLRRLVQSYTRLDLAGMTVLGVFGEAADLTPGERRRAVEIVREVAASSALVVGVTSLDTGEAIEEIGNVADAGGEAIDSYLVQINSTEPDVVIDHYRRIHEATGARIVMQDYPAISGIHLGQEELLAITQGCAAVSAVKLESVPTPTKVAYLSARTSVPVFGGLGGSYLIDELAAGAAGAMTGFTAPEGLVACWNAYRDGGFDAAAEAFAPYLPLVNFEFQPGLARLIRKEGFRARGLFTTSTSRTPVASPPPDIAEQAVRHMMRLPALPLP</sequence>
<dbReference type="SMART" id="SM01130">
    <property type="entry name" value="DHDPS"/>
    <property type="match status" value="1"/>
</dbReference>
<dbReference type="EC" id="4.2.1.41" evidence="4"/>
<dbReference type="PANTHER" id="PTHR12128">
    <property type="entry name" value="DIHYDRODIPICOLINATE SYNTHASE"/>
    <property type="match status" value="1"/>
</dbReference>
<dbReference type="PIRSF" id="PIRSF001365">
    <property type="entry name" value="DHDPS"/>
    <property type="match status" value="1"/>
</dbReference>
<dbReference type="GO" id="GO:0008840">
    <property type="term" value="F:4-hydroxy-tetrahydrodipicolinate synthase activity"/>
    <property type="evidence" value="ECO:0007669"/>
    <property type="project" value="UniProtKB-EC"/>
</dbReference>
<dbReference type="SUPFAM" id="SSF51569">
    <property type="entry name" value="Aldolase"/>
    <property type="match status" value="1"/>
</dbReference>
<evidence type="ECO:0000313" key="5">
    <source>
        <dbReference type="Proteomes" id="UP001494902"/>
    </source>
</evidence>
<dbReference type="EMBL" id="JBEDNQ010000010">
    <property type="protein sequence ID" value="MEQ3553473.1"/>
    <property type="molecule type" value="Genomic_DNA"/>
</dbReference>
<proteinExistence type="inferred from homology"/>
<comment type="similarity">
    <text evidence="1 3">Belongs to the DapA family.</text>
</comment>
<evidence type="ECO:0000313" key="4">
    <source>
        <dbReference type="EMBL" id="MEQ3553473.1"/>
    </source>
</evidence>
<dbReference type="Pfam" id="PF00701">
    <property type="entry name" value="DHDPS"/>
    <property type="match status" value="1"/>
</dbReference>
<name>A0ABV1KJG6_9PSEU</name>
<gene>
    <name evidence="4" type="ORF">WIS52_23630</name>
</gene>
<dbReference type="InterPro" id="IPR002220">
    <property type="entry name" value="DapA-like"/>
</dbReference>
<protein>
    <submittedName>
        <fullName evidence="4">Dihydrodipicolinate synthase family protein</fullName>
        <ecNumber evidence="4">4.1.3.3</ecNumber>
        <ecNumber evidence="4">4.2.1.41</ecNumber>
        <ecNumber evidence="4">4.3.3.7</ecNumber>
    </submittedName>
</protein>
<organism evidence="4 5">
    <name type="scientific">Pseudonocardia nematodicida</name>
    <dbReference type="NCBI Taxonomy" id="1206997"/>
    <lineage>
        <taxon>Bacteria</taxon>
        <taxon>Bacillati</taxon>
        <taxon>Actinomycetota</taxon>
        <taxon>Actinomycetes</taxon>
        <taxon>Pseudonocardiales</taxon>
        <taxon>Pseudonocardiaceae</taxon>
        <taxon>Pseudonocardia</taxon>
    </lineage>
</organism>
<evidence type="ECO:0000256" key="1">
    <source>
        <dbReference type="ARBA" id="ARBA00007592"/>
    </source>
</evidence>
<dbReference type="CDD" id="cd00408">
    <property type="entry name" value="DHDPS-like"/>
    <property type="match status" value="1"/>
</dbReference>
<dbReference type="Proteomes" id="UP001494902">
    <property type="component" value="Unassembled WGS sequence"/>
</dbReference>
<dbReference type="GO" id="GO:0008747">
    <property type="term" value="F:N-acetylneuraminate lyase activity"/>
    <property type="evidence" value="ECO:0007669"/>
    <property type="project" value="UniProtKB-EC"/>
</dbReference>
<keyword evidence="2 3" id="KW-0456">Lyase</keyword>
<dbReference type="Gene3D" id="3.20.20.70">
    <property type="entry name" value="Aldolase class I"/>
    <property type="match status" value="1"/>
</dbReference>
<evidence type="ECO:0000256" key="2">
    <source>
        <dbReference type="ARBA" id="ARBA00023239"/>
    </source>
</evidence>
<dbReference type="EC" id="4.3.3.7" evidence="4"/>
<dbReference type="PANTHER" id="PTHR12128:SF66">
    <property type="entry name" value="4-HYDROXY-2-OXOGLUTARATE ALDOLASE, MITOCHONDRIAL"/>
    <property type="match status" value="1"/>
</dbReference>
<dbReference type="InterPro" id="IPR013785">
    <property type="entry name" value="Aldolase_TIM"/>
</dbReference>
<keyword evidence="5" id="KW-1185">Reference proteome</keyword>
<dbReference type="EC" id="4.1.3.3" evidence="4"/>
<evidence type="ECO:0000256" key="3">
    <source>
        <dbReference type="PIRNR" id="PIRNR001365"/>
    </source>
</evidence>
<dbReference type="GO" id="GO:0047448">
    <property type="term" value="F:5-dehydro-4-deoxyglucarate dehydratase activity"/>
    <property type="evidence" value="ECO:0007669"/>
    <property type="project" value="UniProtKB-EC"/>
</dbReference>